<name>A0A327XP66_9RHOB</name>
<protein>
    <submittedName>
        <fullName evidence="2">REP element-mobilizing transposase RayT</fullName>
    </submittedName>
</protein>
<dbReference type="Proteomes" id="UP000249165">
    <property type="component" value="Unassembled WGS sequence"/>
</dbReference>
<dbReference type="Pfam" id="PF01797">
    <property type="entry name" value="Y1_Tnp"/>
    <property type="match status" value="1"/>
</dbReference>
<dbReference type="Gene3D" id="3.30.70.1290">
    <property type="entry name" value="Transposase IS200-like"/>
    <property type="match status" value="1"/>
</dbReference>
<organism evidence="2 3">
    <name type="scientific">Salipiger aestuarii</name>
    <dbReference type="NCBI Taxonomy" id="568098"/>
    <lineage>
        <taxon>Bacteria</taxon>
        <taxon>Pseudomonadati</taxon>
        <taxon>Pseudomonadota</taxon>
        <taxon>Alphaproteobacteria</taxon>
        <taxon>Rhodobacterales</taxon>
        <taxon>Roseobacteraceae</taxon>
        <taxon>Salipiger</taxon>
    </lineage>
</organism>
<keyword evidence="3" id="KW-1185">Reference proteome</keyword>
<dbReference type="InterPro" id="IPR036515">
    <property type="entry name" value="Transposase_17_sf"/>
</dbReference>
<dbReference type="InterPro" id="IPR011006">
    <property type="entry name" value="CheY-like_superfamily"/>
</dbReference>
<dbReference type="NCBIfam" id="NF033573">
    <property type="entry name" value="transpos_IS200"/>
    <property type="match status" value="1"/>
</dbReference>
<evidence type="ECO:0000313" key="2">
    <source>
        <dbReference type="EMBL" id="RAK07789.1"/>
    </source>
</evidence>
<sequence length="178" mass="20687">MQYDTGKHCVYYHRYHIAWSTKHRYKVLTGALRLRDICRQVCRENEVDILRGVLSSDHVHMFVSVPPKLAISDLVRKMKGRSSYRAQREFPAICKRYRGCRFWGGGIFQPPAAPSRKTSYFSTWKITSLILPALPAVVQCILLDIQMPVMDAIEFCDLLRRPADYADFYLLYFSDNAT</sequence>
<comment type="caution">
    <text evidence="2">The sequence shown here is derived from an EMBL/GenBank/DDBJ whole genome shotgun (WGS) entry which is preliminary data.</text>
</comment>
<dbReference type="GO" id="GO:0004803">
    <property type="term" value="F:transposase activity"/>
    <property type="evidence" value="ECO:0007669"/>
    <property type="project" value="InterPro"/>
</dbReference>
<dbReference type="EMBL" id="QLMG01000094">
    <property type="protein sequence ID" value="RAK07789.1"/>
    <property type="molecule type" value="Genomic_DNA"/>
</dbReference>
<dbReference type="SMART" id="SM01321">
    <property type="entry name" value="Y1_Tnp"/>
    <property type="match status" value="1"/>
</dbReference>
<evidence type="ECO:0000313" key="3">
    <source>
        <dbReference type="Proteomes" id="UP000249165"/>
    </source>
</evidence>
<dbReference type="PANTHER" id="PTHR33360:SF2">
    <property type="entry name" value="TRANSPOSASE FOR INSERTION SEQUENCE ELEMENT IS200"/>
    <property type="match status" value="1"/>
</dbReference>
<dbReference type="GO" id="GO:0006313">
    <property type="term" value="P:DNA transposition"/>
    <property type="evidence" value="ECO:0007669"/>
    <property type="project" value="InterPro"/>
</dbReference>
<dbReference type="GO" id="GO:0003677">
    <property type="term" value="F:DNA binding"/>
    <property type="evidence" value="ECO:0007669"/>
    <property type="project" value="InterPro"/>
</dbReference>
<dbReference type="SUPFAM" id="SSF52172">
    <property type="entry name" value="CheY-like"/>
    <property type="match status" value="1"/>
</dbReference>
<proteinExistence type="predicted"/>
<dbReference type="InterPro" id="IPR002686">
    <property type="entry name" value="Transposase_17"/>
</dbReference>
<evidence type="ECO:0000259" key="1">
    <source>
        <dbReference type="SMART" id="SM01321"/>
    </source>
</evidence>
<feature type="domain" description="Transposase IS200-like" evidence="1">
    <location>
        <begin position="10"/>
        <end position="109"/>
    </location>
</feature>
<dbReference type="SUPFAM" id="SSF143422">
    <property type="entry name" value="Transposase IS200-like"/>
    <property type="match status" value="1"/>
</dbReference>
<accession>A0A327XP66</accession>
<dbReference type="AlphaFoldDB" id="A0A327XP66"/>
<reference evidence="2 3" key="1">
    <citation type="submission" date="2018-06" db="EMBL/GenBank/DDBJ databases">
        <title>Genomic Encyclopedia of Archaeal and Bacterial Type Strains, Phase II (KMG-II): from individual species to whole genera.</title>
        <authorList>
            <person name="Goeker M."/>
        </authorList>
    </citation>
    <scope>NUCLEOTIDE SEQUENCE [LARGE SCALE GENOMIC DNA]</scope>
    <source>
        <strain evidence="2 3">DSM 22011</strain>
    </source>
</reference>
<dbReference type="PANTHER" id="PTHR33360">
    <property type="entry name" value="TRANSPOSASE FOR INSERTION SEQUENCE ELEMENT IS200"/>
    <property type="match status" value="1"/>
</dbReference>
<gene>
    <name evidence="2" type="ORF">ATI53_10941</name>
</gene>